<accession>A0A2M8PES6</accession>
<organism evidence="1 2">
    <name type="scientific">Candidatus Thermofonsia Clade 1 bacterium</name>
    <dbReference type="NCBI Taxonomy" id="2364210"/>
    <lineage>
        <taxon>Bacteria</taxon>
        <taxon>Bacillati</taxon>
        <taxon>Chloroflexota</taxon>
        <taxon>Candidatus Thermofontia</taxon>
        <taxon>Candidatus Thermofonsia Clade 1</taxon>
    </lineage>
</organism>
<comment type="caution">
    <text evidence="1">The sequence shown here is derived from an EMBL/GenBank/DDBJ whole genome shotgun (WGS) entry which is preliminary data.</text>
</comment>
<dbReference type="EMBL" id="PGTM01000083">
    <property type="protein sequence ID" value="PJF36060.1"/>
    <property type="molecule type" value="Genomic_DNA"/>
</dbReference>
<dbReference type="AlphaFoldDB" id="A0A2M8PES6"/>
<proteinExistence type="predicted"/>
<gene>
    <name evidence="1" type="ORF">CUN49_07400</name>
</gene>
<evidence type="ECO:0008006" key="3">
    <source>
        <dbReference type="Google" id="ProtNLM"/>
    </source>
</evidence>
<dbReference type="SUPFAM" id="SSF88723">
    <property type="entry name" value="PIN domain-like"/>
    <property type="match status" value="1"/>
</dbReference>
<dbReference type="Proteomes" id="UP000229681">
    <property type="component" value="Unassembled WGS sequence"/>
</dbReference>
<evidence type="ECO:0000313" key="1">
    <source>
        <dbReference type="EMBL" id="PJF36060.1"/>
    </source>
</evidence>
<dbReference type="InterPro" id="IPR029060">
    <property type="entry name" value="PIN-like_dom_sf"/>
</dbReference>
<sequence length="205" mass="23527">MPINLRASVVSVRDDQPRSSDVFLLDTNVLYWTCYEKALSLASQQEQDSRKASLYSAYVNRALSVGATLTKCIVSLAELAHVIERDEWEIFRRSEPEIKLKDYRHQLDKRREVVEQFQMAWLLAEGITDQRSLPVVTDAHGLRETLQLAAIDSYDVFIYHAARSAQIRQILTDDADYGELPDVQIFTANSKLIDLARKQGKLIRR</sequence>
<name>A0A2M8PES6_9CHLR</name>
<protein>
    <recommendedName>
        <fullName evidence="3">PIN domain-containing protein</fullName>
    </recommendedName>
</protein>
<evidence type="ECO:0000313" key="2">
    <source>
        <dbReference type="Proteomes" id="UP000229681"/>
    </source>
</evidence>
<reference evidence="1 2" key="1">
    <citation type="submission" date="2017-11" db="EMBL/GenBank/DDBJ databases">
        <title>Evolution of Phototrophy in the Chloroflexi Phylum Driven by Horizontal Gene Transfer.</title>
        <authorList>
            <person name="Ward L.M."/>
            <person name="Hemp J."/>
            <person name="Shih P.M."/>
            <person name="Mcglynn S.E."/>
            <person name="Fischer W."/>
        </authorList>
    </citation>
    <scope>NUCLEOTIDE SEQUENCE [LARGE SCALE GENOMIC DNA]</scope>
    <source>
        <strain evidence="1">JP3_13</strain>
    </source>
</reference>